<proteinExistence type="predicted"/>
<protein>
    <recommendedName>
        <fullName evidence="4">Mitotic-spindle organizing protein 1</fullName>
    </recommendedName>
</protein>
<feature type="region of interest" description="Disordered" evidence="1">
    <location>
        <begin position="65"/>
        <end position="84"/>
    </location>
</feature>
<dbReference type="Proteomes" id="UP001150907">
    <property type="component" value="Unassembled WGS sequence"/>
</dbReference>
<feature type="compositionally biased region" description="Low complexity" evidence="1">
    <location>
        <begin position="69"/>
        <end position="84"/>
    </location>
</feature>
<dbReference type="AlphaFoldDB" id="A0A9W8BNL0"/>
<dbReference type="InterPro" id="IPR022214">
    <property type="entry name" value="MZT1"/>
</dbReference>
<reference evidence="2" key="1">
    <citation type="submission" date="2022-07" db="EMBL/GenBank/DDBJ databases">
        <title>Phylogenomic reconstructions and comparative analyses of Kickxellomycotina fungi.</title>
        <authorList>
            <person name="Reynolds N.K."/>
            <person name="Stajich J.E."/>
            <person name="Barry K."/>
            <person name="Grigoriev I.V."/>
            <person name="Crous P."/>
            <person name="Smith M.E."/>
        </authorList>
    </citation>
    <scope>NUCLEOTIDE SEQUENCE</scope>
    <source>
        <strain evidence="2">IMI 214461</strain>
    </source>
</reference>
<name>A0A9W8BNL0_9FUNG</name>
<evidence type="ECO:0008006" key="4">
    <source>
        <dbReference type="Google" id="ProtNLM"/>
    </source>
</evidence>
<evidence type="ECO:0000256" key="1">
    <source>
        <dbReference type="SAM" id="MobiDB-lite"/>
    </source>
</evidence>
<comment type="caution">
    <text evidence="2">The sequence shown here is derived from an EMBL/GenBank/DDBJ whole genome shotgun (WGS) entry which is preliminary data.</text>
</comment>
<dbReference type="EMBL" id="JANBQF010000042">
    <property type="protein sequence ID" value="KAJ2006943.1"/>
    <property type="molecule type" value="Genomic_DNA"/>
</dbReference>
<keyword evidence="3" id="KW-1185">Reference proteome</keyword>
<dbReference type="GO" id="GO:0033566">
    <property type="term" value="P:gamma-tubulin complex localization"/>
    <property type="evidence" value="ECO:0007669"/>
    <property type="project" value="InterPro"/>
</dbReference>
<dbReference type="GO" id="GO:0000931">
    <property type="term" value="C:gamma-tubulin ring complex"/>
    <property type="evidence" value="ECO:0007669"/>
    <property type="project" value="InterPro"/>
</dbReference>
<sequence>MSAYNSSIGDDRRAARQDSAAIDVLGELSVEIGAGLTKSQISAAMNLMRQGVNPSALAAITRELRREAQNNPQPQPHQYHNAQQ</sequence>
<gene>
    <name evidence="2" type="ORF">H4R26_001084</name>
</gene>
<organism evidence="2 3">
    <name type="scientific">Coemansia thaxteri</name>
    <dbReference type="NCBI Taxonomy" id="2663907"/>
    <lineage>
        <taxon>Eukaryota</taxon>
        <taxon>Fungi</taxon>
        <taxon>Fungi incertae sedis</taxon>
        <taxon>Zoopagomycota</taxon>
        <taxon>Kickxellomycotina</taxon>
        <taxon>Kickxellomycetes</taxon>
        <taxon>Kickxellales</taxon>
        <taxon>Kickxellaceae</taxon>
        <taxon>Coemansia</taxon>
    </lineage>
</organism>
<accession>A0A9W8BNL0</accession>
<evidence type="ECO:0000313" key="3">
    <source>
        <dbReference type="Proteomes" id="UP001150907"/>
    </source>
</evidence>
<evidence type="ECO:0000313" key="2">
    <source>
        <dbReference type="EMBL" id="KAJ2006943.1"/>
    </source>
</evidence>
<dbReference type="Pfam" id="PF12554">
    <property type="entry name" value="MOZART1"/>
    <property type="match status" value="1"/>
</dbReference>
<dbReference type="OrthoDB" id="48571at2759"/>